<dbReference type="EMBL" id="DVMN01000091">
    <property type="protein sequence ID" value="HIU21596.1"/>
    <property type="molecule type" value="Genomic_DNA"/>
</dbReference>
<keyword evidence="2 7" id="KW-0963">Cytoplasm</keyword>
<comment type="subcellular location">
    <subcellularLocation>
        <location evidence="7">Cytoplasm</location>
        <location evidence="7">Nucleoid</location>
    </subcellularLocation>
</comment>
<evidence type="ECO:0000256" key="2">
    <source>
        <dbReference type="ARBA" id="ARBA00022490"/>
    </source>
</evidence>
<dbReference type="GO" id="GO:0005737">
    <property type="term" value="C:cytoplasm"/>
    <property type="evidence" value="ECO:0007669"/>
    <property type="project" value="UniProtKB-UniRule"/>
</dbReference>
<dbReference type="InterPro" id="IPR035644">
    <property type="entry name" value="MraZ_C"/>
</dbReference>
<protein>
    <recommendedName>
        <fullName evidence="1 7">Transcriptional regulator MraZ</fullName>
    </recommendedName>
</protein>
<dbReference type="GO" id="GO:0003700">
    <property type="term" value="F:DNA-binding transcription factor activity"/>
    <property type="evidence" value="ECO:0007669"/>
    <property type="project" value="UniProtKB-UniRule"/>
</dbReference>
<reference evidence="9" key="1">
    <citation type="submission" date="2020-10" db="EMBL/GenBank/DDBJ databases">
        <authorList>
            <person name="Gilroy R."/>
        </authorList>
    </citation>
    <scope>NUCLEOTIDE SEQUENCE</scope>
    <source>
        <strain evidence="9">1063</strain>
    </source>
</reference>
<evidence type="ECO:0000256" key="6">
    <source>
        <dbReference type="ARBA" id="ARBA00023163"/>
    </source>
</evidence>
<feature type="domain" description="SpoVT-AbrB" evidence="8">
    <location>
        <begin position="80"/>
        <end position="123"/>
    </location>
</feature>
<evidence type="ECO:0000313" key="9">
    <source>
        <dbReference type="EMBL" id="HIU21596.1"/>
    </source>
</evidence>
<dbReference type="InterPro" id="IPR007159">
    <property type="entry name" value="SpoVT-AbrB_dom"/>
</dbReference>
<evidence type="ECO:0000313" key="10">
    <source>
        <dbReference type="Proteomes" id="UP000824088"/>
    </source>
</evidence>
<evidence type="ECO:0000256" key="4">
    <source>
        <dbReference type="ARBA" id="ARBA00023015"/>
    </source>
</evidence>
<keyword evidence="4 7" id="KW-0805">Transcription regulation</keyword>
<evidence type="ECO:0000256" key="3">
    <source>
        <dbReference type="ARBA" id="ARBA00022737"/>
    </source>
</evidence>
<dbReference type="InterPro" id="IPR020603">
    <property type="entry name" value="MraZ_dom"/>
</dbReference>
<dbReference type="PROSITE" id="PS51740">
    <property type="entry name" value="SPOVT_ABRB"/>
    <property type="match status" value="2"/>
</dbReference>
<dbReference type="CDD" id="cd16320">
    <property type="entry name" value="MraZ_N"/>
    <property type="match status" value="1"/>
</dbReference>
<evidence type="ECO:0000256" key="5">
    <source>
        <dbReference type="ARBA" id="ARBA00023125"/>
    </source>
</evidence>
<dbReference type="Pfam" id="PF02381">
    <property type="entry name" value="MraZ"/>
    <property type="match status" value="2"/>
</dbReference>
<dbReference type="GO" id="GO:2000143">
    <property type="term" value="P:negative regulation of DNA-templated transcription initiation"/>
    <property type="evidence" value="ECO:0007669"/>
    <property type="project" value="TreeGrafter"/>
</dbReference>
<evidence type="ECO:0000259" key="8">
    <source>
        <dbReference type="PROSITE" id="PS51740"/>
    </source>
</evidence>
<accession>A0A9D1HSA7</accession>
<organism evidence="9 10">
    <name type="scientific">Candidatus Limadaptatus stercorigallinarum</name>
    <dbReference type="NCBI Taxonomy" id="2840845"/>
    <lineage>
        <taxon>Bacteria</taxon>
        <taxon>Bacillati</taxon>
        <taxon>Bacillota</taxon>
        <taxon>Clostridia</taxon>
        <taxon>Eubacteriales</taxon>
        <taxon>Candidatus Limadaptatus</taxon>
    </lineage>
</organism>
<dbReference type="CDD" id="cd16321">
    <property type="entry name" value="MraZ_C"/>
    <property type="match status" value="1"/>
</dbReference>
<comment type="caution">
    <text evidence="9">The sequence shown here is derived from an EMBL/GenBank/DDBJ whole genome shotgun (WGS) entry which is preliminary data.</text>
</comment>
<evidence type="ECO:0000256" key="7">
    <source>
        <dbReference type="HAMAP-Rule" id="MF_01008"/>
    </source>
</evidence>
<keyword evidence="3" id="KW-0677">Repeat</keyword>
<dbReference type="InterPro" id="IPR038619">
    <property type="entry name" value="MraZ_sf"/>
</dbReference>
<comment type="similarity">
    <text evidence="7">Belongs to the MraZ family.</text>
</comment>
<dbReference type="InterPro" id="IPR003444">
    <property type="entry name" value="MraZ"/>
</dbReference>
<comment type="subunit">
    <text evidence="7">Forms oligomers.</text>
</comment>
<feature type="domain" description="SpoVT-AbrB" evidence="8">
    <location>
        <begin position="8"/>
        <end position="50"/>
    </location>
</feature>
<gene>
    <name evidence="7" type="primary">mraZ</name>
    <name evidence="9" type="ORF">IAD51_05125</name>
</gene>
<dbReference type="InterPro" id="IPR035642">
    <property type="entry name" value="MraZ_N"/>
</dbReference>
<dbReference type="Proteomes" id="UP000824088">
    <property type="component" value="Unassembled WGS sequence"/>
</dbReference>
<sequence>MPKFLLGNARHQLDDKGRMRIPAKFREGLGGSAYILPGRAGCLFIIPEDKLLETVKSLSGGNPFADTSDNDLFTEIVGNGDYLEEDGQGRVRLSKELAKAAGIVKDVVFVGKLTYLEVWPAETWDERYSVLNPDNLSKMIDKLRKLGV</sequence>
<evidence type="ECO:0000256" key="1">
    <source>
        <dbReference type="ARBA" id="ARBA00013860"/>
    </source>
</evidence>
<reference evidence="9" key="2">
    <citation type="journal article" date="2021" name="PeerJ">
        <title>Extensive microbial diversity within the chicken gut microbiome revealed by metagenomics and culture.</title>
        <authorList>
            <person name="Gilroy R."/>
            <person name="Ravi A."/>
            <person name="Getino M."/>
            <person name="Pursley I."/>
            <person name="Horton D.L."/>
            <person name="Alikhan N.F."/>
            <person name="Baker D."/>
            <person name="Gharbi K."/>
            <person name="Hall N."/>
            <person name="Watson M."/>
            <person name="Adriaenssens E.M."/>
            <person name="Foster-Nyarko E."/>
            <person name="Jarju S."/>
            <person name="Secka A."/>
            <person name="Antonio M."/>
            <person name="Oren A."/>
            <person name="Chaudhuri R.R."/>
            <person name="La Ragione R."/>
            <person name="Hildebrand F."/>
            <person name="Pallen M.J."/>
        </authorList>
    </citation>
    <scope>NUCLEOTIDE SEQUENCE</scope>
    <source>
        <strain evidence="9">1063</strain>
    </source>
</reference>
<dbReference type="InterPro" id="IPR037914">
    <property type="entry name" value="SpoVT-AbrB_sf"/>
</dbReference>
<dbReference type="HAMAP" id="MF_01008">
    <property type="entry name" value="MraZ"/>
    <property type="match status" value="1"/>
</dbReference>
<name>A0A9D1HSA7_9FIRM</name>
<dbReference type="SUPFAM" id="SSF89447">
    <property type="entry name" value="AbrB/MazE/MraZ-like"/>
    <property type="match status" value="1"/>
</dbReference>
<dbReference type="AlphaFoldDB" id="A0A9D1HSA7"/>
<dbReference type="GO" id="GO:0009295">
    <property type="term" value="C:nucleoid"/>
    <property type="evidence" value="ECO:0007669"/>
    <property type="project" value="UniProtKB-SubCell"/>
</dbReference>
<dbReference type="Gene3D" id="3.40.1550.20">
    <property type="entry name" value="Transcriptional regulator MraZ domain"/>
    <property type="match status" value="1"/>
</dbReference>
<keyword evidence="6 7" id="KW-0804">Transcription</keyword>
<dbReference type="GO" id="GO:0000976">
    <property type="term" value="F:transcription cis-regulatory region binding"/>
    <property type="evidence" value="ECO:0007669"/>
    <property type="project" value="TreeGrafter"/>
</dbReference>
<proteinExistence type="inferred from homology"/>
<keyword evidence="5 7" id="KW-0238">DNA-binding</keyword>
<dbReference type="PANTHER" id="PTHR34701:SF1">
    <property type="entry name" value="TRANSCRIPTIONAL REGULATOR MRAZ"/>
    <property type="match status" value="1"/>
</dbReference>
<dbReference type="PANTHER" id="PTHR34701">
    <property type="entry name" value="TRANSCRIPTIONAL REGULATOR MRAZ"/>
    <property type="match status" value="1"/>
</dbReference>